<keyword evidence="3 9" id="KW-0347">Helicase</keyword>
<dbReference type="Pfam" id="PF13245">
    <property type="entry name" value="AAA_19"/>
    <property type="match status" value="1"/>
</dbReference>
<evidence type="ECO:0000256" key="9">
    <source>
        <dbReference type="PROSITE-ProRule" id="PRU00560"/>
    </source>
</evidence>
<organism evidence="11 12">
    <name type="scientific">Catellatospora bangladeshensis</name>
    <dbReference type="NCBI Taxonomy" id="310355"/>
    <lineage>
        <taxon>Bacteria</taxon>
        <taxon>Bacillati</taxon>
        <taxon>Actinomycetota</taxon>
        <taxon>Actinomycetes</taxon>
        <taxon>Micromonosporales</taxon>
        <taxon>Micromonosporaceae</taxon>
        <taxon>Catellatospora</taxon>
    </lineage>
</organism>
<dbReference type="GO" id="GO:0016787">
    <property type="term" value="F:hydrolase activity"/>
    <property type="evidence" value="ECO:0007669"/>
    <property type="project" value="UniProtKB-UniRule"/>
</dbReference>
<sequence length="639" mass="70689">MTGFDALFEPTPAQQAVITQPYDARTLATAGPGAGKTTTLSLRLEHLIEVEELDPADILVLTFSQAAVQALSGRADRLSGPTSRVRVQTFDAWATALLLQTEHTVESLSGLDHDSRIELATDAIAAGVVEKTEQGFPAHVVIDEVQDLMGVRRLMVEALLERFTPACGLTVVGDIAQAVYGFQVADLEERNQETGWFLTWVRNWFTDDLVEIHLGDNFRARTADAAIALSYGDSIRQLPTDRARAEYAANAVHDSLRRALETVPDFGDLDDPFVQASLREFEGSSAILGRTNAEVLLLSESLNRSGVPHRLQRSARARPAPAWVAALTQATEMVEIAEDRFLELSPNLPLPAGLDPRRAWRTLRGVAGTRNGRLNLDALVRAVAERRLPEELSASAETRLVLSTVHRAKGLEFDRVLVVKPRALTELDADRVDPSAEVRALFVAMTRPRDDLFRLTRPATWMMRKDAEVDRWYVSGGRHNPSARSGMECTEFDVCHEAPAMGVGLPGEDSAEIQQYLATSVHEGDGIELRRLHDLPESTAETPPYGIFHQDRLIGETSRRFRSDLWRILGGRRTYEVRRWPCRVTGLRIDTVETAAGFAALTERLGLGGRGAWLAPRLCGLGRFDWTHADQLPEGHHHP</sequence>
<gene>
    <name evidence="11" type="ORF">Cba03nite_44810</name>
</gene>
<evidence type="ECO:0000256" key="4">
    <source>
        <dbReference type="ARBA" id="ARBA00022840"/>
    </source>
</evidence>
<dbReference type="PANTHER" id="PTHR11070">
    <property type="entry name" value="UVRD / RECB / PCRA DNA HELICASE FAMILY MEMBER"/>
    <property type="match status" value="1"/>
</dbReference>
<keyword evidence="1 9" id="KW-0547">Nucleotide-binding</keyword>
<keyword evidence="4 9" id="KW-0067">ATP-binding</keyword>
<feature type="domain" description="UvrD-like helicase ATP-binding" evidence="10">
    <location>
        <begin position="9"/>
        <end position="409"/>
    </location>
</feature>
<dbReference type="EMBL" id="BONF01000027">
    <property type="protein sequence ID" value="GIF83132.1"/>
    <property type="molecule type" value="Genomic_DNA"/>
</dbReference>
<evidence type="ECO:0000256" key="7">
    <source>
        <dbReference type="ARBA" id="ARBA00034808"/>
    </source>
</evidence>
<dbReference type="RefSeq" id="WP_203749508.1">
    <property type="nucleotide sequence ID" value="NZ_BONF01000027.1"/>
</dbReference>
<dbReference type="GO" id="GO:0043138">
    <property type="term" value="F:3'-5' DNA helicase activity"/>
    <property type="evidence" value="ECO:0007669"/>
    <property type="project" value="UniProtKB-EC"/>
</dbReference>
<evidence type="ECO:0000313" key="12">
    <source>
        <dbReference type="Proteomes" id="UP000601223"/>
    </source>
</evidence>
<dbReference type="SUPFAM" id="SSF52540">
    <property type="entry name" value="P-loop containing nucleoside triphosphate hydrolases"/>
    <property type="match status" value="1"/>
</dbReference>
<evidence type="ECO:0000313" key="11">
    <source>
        <dbReference type="EMBL" id="GIF83132.1"/>
    </source>
</evidence>
<dbReference type="InterPro" id="IPR014017">
    <property type="entry name" value="DNA_helicase_UvrD-like_C"/>
</dbReference>
<dbReference type="Gene3D" id="3.40.50.300">
    <property type="entry name" value="P-loop containing nucleotide triphosphate hydrolases"/>
    <property type="match status" value="2"/>
</dbReference>
<dbReference type="Pfam" id="PF13361">
    <property type="entry name" value="UvrD_C"/>
    <property type="match status" value="1"/>
</dbReference>
<evidence type="ECO:0000256" key="6">
    <source>
        <dbReference type="ARBA" id="ARBA00034617"/>
    </source>
</evidence>
<comment type="catalytic activity">
    <reaction evidence="6">
        <text>Couples ATP hydrolysis with the unwinding of duplex DNA by translocating in the 3'-5' direction.</text>
        <dbReference type="EC" id="5.6.2.4"/>
    </reaction>
</comment>
<dbReference type="InterPro" id="IPR027417">
    <property type="entry name" value="P-loop_NTPase"/>
</dbReference>
<accession>A0A8J3JDW5</accession>
<protein>
    <recommendedName>
        <fullName evidence="7">DNA 3'-5' helicase</fullName>
        <ecNumber evidence="7">5.6.2.4</ecNumber>
    </recommendedName>
</protein>
<dbReference type="AlphaFoldDB" id="A0A8J3JDW5"/>
<evidence type="ECO:0000259" key="10">
    <source>
        <dbReference type="PROSITE" id="PS51198"/>
    </source>
</evidence>
<dbReference type="InterPro" id="IPR000212">
    <property type="entry name" value="DNA_helicase_UvrD/REP"/>
</dbReference>
<keyword evidence="5" id="KW-0413">Isomerase</keyword>
<reference evidence="11 12" key="1">
    <citation type="submission" date="2021-01" db="EMBL/GenBank/DDBJ databases">
        <title>Whole genome shotgun sequence of Catellatospora bangladeshensis NBRC 107357.</title>
        <authorList>
            <person name="Komaki H."/>
            <person name="Tamura T."/>
        </authorList>
    </citation>
    <scope>NUCLEOTIDE SEQUENCE [LARGE SCALE GENOMIC DNA]</scope>
    <source>
        <strain evidence="11 12">NBRC 107357</strain>
    </source>
</reference>
<feature type="binding site" evidence="9">
    <location>
        <begin position="30"/>
        <end position="37"/>
    </location>
    <ligand>
        <name>ATP</name>
        <dbReference type="ChEBI" id="CHEBI:30616"/>
    </ligand>
</feature>
<dbReference type="GO" id="GO:0003677">
    <property type="term" value="F:DNA binding"/>
    <property type="evidence" value="ECO:0007669"/>
    <property type="project" value="InterPro"/>
</dbReference>
<evidence type="ECO:0000256" key="5">
    <source>
        <dbReference type="ARBA" id="ARBA00023235"/>
    </source>
</evidence>
<comment type="catalytic activity">
    <reaction evidence="8">
        <text>ATP + H2O = ADP + phosphate + H(+)</text>
        <dbReference type="Rhea" id="RHEA:13065"/>
        <dbReference type="ChEBI" id="CHEBI:15377"/>
        <dbReference type="ChEBI" id="CHEBI:15378"/>
        <dbReference type="ChEBI" id="CHEBI:30616"/>
        <dbReference type="ChEBI" id="CHEBI:43474"/>
        <dbReference type="ChEBI" id="CHEBI:456216"/>
        <dbReference type="EC" id="5.6.2.4"/>
    </reaction>
</comment>
<dbReference type="Proteomes" id="UP000601223">
    <property type="component" value="Unassembled WGS sequence"/>
</dbReference>
<name>A0A8J3JDW5_9ACTN</name>
<proteinExistence type="predicted"/>
<keyword evidence="12" id="KW-1185">Reference proteome</keyword>
<dbReference type="InterPro" id="IPR014016">
    <property type="entry name" value="UvrD-like_ATP-bd"/>
</dbReference>
<evidence type="ECO:0000256" key="2">
    <source>
        <dbReference type="ARBA" id="ARBA00022801"/>
    </source>
</evidence>
<evidence type="ECO:0000256" key="3">
    <source>
        <dbReference type="ARBA" id="ARBA00022806"/>
    </source>
</evidence>
<dbReference type="GO" id="GO:0005524">
    <property type="term" value="F:ATP binding"/>
    <property type="evidence" value="ECO:0007669"/>
    <property type="project" value="UniProtKB-UniRule"/>
</dbReference>
<keyword evidence="2 9" id="KW-0378">Hydrolase</keyword>
<dbReference type="EC" id="5.6.2.4" evidence="7"/>
<dbReference type="PROSITE" id="PS51198">
    <property type="entry name" value="UVRD_HELICASE_ATP_BIND"/>
    <property type="match status" value="1"/>
</dbReference>
<comment type="caution">
    <text evidence="11">The sequence shown here is derived from an EMBL/GenBank/DDBJ whole genome shotgun (WGS) entry which is preliminary data.</text>
</comment>
<evidence type="ECO:0000256" key="1">
    <source>
        <dbReference type="ARBA" id="ARBA00022741"/>
    </source>
</evidence>
<evidence type="ECO:0000256" key="8">
    <source>
        <dbReference type="ARBA" id="ARBA00048988"/>
    </source>
</evidence>